<comment type="subcellular location">
    <subcellularLocation>
        <location evidence="2">Cell membrane</location>
        <topology evidence="2">Multi-pass membrane protein</topology>
    </subcellularLocation>
</comment>
<dbReference type="GO" id="GO:0004605">
    <property type="term" value="F:phosphatidate cytidylyltransferase activity"/>
    <property type="evidence" value="ECO:0007669"/>
    <property type="project" value="UniProtKB-EC"/>
</dbReference>
<keyword evidence="13 19" id="KW-1133">Transmembrane helix</keyword>
<evidence type="ECO:0000256" key="2">
    <source>
        <dbReference type="ARBA" id="ARBA00004651"/>
    </source>
</evidence>
<comment type="similarity">
    <text evidence="5 18">Belongs to the CDS family.</text>
</comment>
<sequence>MKKNIAKRALSASILLLIILPFFVTTNLFQKEGKIIGFIFYICLSLLALYEILKHTKLNAVSITLLLFLSLVVWFFPSNLFFSTDTNYIFNNTKGLKIDKLREIMYESLFVKDAILNIVCVQFIVIPVIVMLIYSSNIKKYFNFKEMIIEYIIVTSMLLYIPIFLKILFLFNITNLYFLAILFAIPVIVDTSGYFGGMLLGHKFIKRKFSPRISPKKTWEGAIISYILGFICVYLLFYLGHQLKKEQITFFTKIPQLIIGMIIIPMLSIVGDLMFSLIKRIFKIKDYSNLIPGHGGIMDRFDSTSLVAIGVSIILLI</sequence>
<evidence type="ECO:0000256" key="10">
    <source>
        <dbReference type="ARBA" id="ARBA00022679"/>
    </source>
</evidence>
<evidence type="ECO:0000256" key="1">
    <source>
        <dbReference type="ARBA" id="ARBA00001698"/>
    </source>
</evidence>
<proteinExistence type="inferred from homology"/>
<evidence type="ECO:0000256" key="9">
    <source>
        <dbReference type="ARBA" id="ARBA00022516"/>
    </source>
</evidence>
<comment type="pathway">
    <text evidence="3 18">Phospholipid metabolism; CDP-diacylglycerol biosynthesis; CDP-diacylglycerol from sn-glycerol 3-phosphate: step 3/3.</text>
</comment>
<comment type="pathway">
    <text evidence="4">Lipid metabolism.</text>
</comment>
<evidence type="ECO:0000256" key="13">
    <source>
        <dbReference type="ARBA" id="ARBA00022989"/>
    </source>
</evidence>
<feature type="transmembrane region" description="Helical" evidence="19">
    <location>
        <begin position="177"/>
        <end position="197"/>
    </location>
</feature>
<name>A0A448ZX39_METOS</name>
<gene>
    <name evidence="20" type="primary">cdsA</name>
    <name evidence="20" type="ORF">NCTC10112_00433</name>
</gene>
<dbReference type="EC" id="2.7.7.41" evidence="6 18"/>
<feature type="transmembrane region" description="Helical" evidence="19">
    <location>
        <begin position="35"/>
        <end position="53"/>
    </location>
</feature>
<feature type="transmembrane region" description="Helical" evidence="19">
    <location>
        <begin position="257"/>
        <end position="278"/>
    </location>
</feature>
<dbReference type="PANTHER" id="PTHR46382">
    <property type="entry name" value="PHOSPHATIDATE CYTIDYLYLTRANSFERASE"/>
    <property type="match status" value="1"/>
</dbReference>
<keyword evidence="10 18" id="KW-0808">Transferase</keyword>
<evidence type="ECO:0000256" key="8">
    <source>
        <dbReference type="ARBA" id="ARBA00022475"/>
    </source>
</evidence>
<keyword evidence="15 19" id="KW-0472">Membrane</keyword>
<protein>
    <recommendedName>
        <fullName evidence="7 18">Phosphatidate cytidylyltransferase</fullName>
        <ecNumber evidence="6 18">2.7.7.41</ecNumber>
    </recommendedName>
</protein>
<dbReference type="Proteomes" id="UP000290482">
    <property type="component" value="Chromosome"/>
</dbReference>
<dbReference type="UniPathway" id="UPA00557">
    <property type="reaction ID" value="UER00614"/>
</dbReference>
<evidence type="ECO:0000256" key="18">
    <source>
        <dbReference type="RuleBase" id="RU003938"/>
    </source>
</evidence>
<dbReference type="EMBL" id="LR214940">
    <property type="protein sequence ID" value="VEU55826.1"/>
    <property type="molecule type" value="Genomic_DNA"/>
</dbReference>
<evidence type="ECO:0000256" key="4">
    <source>
        <dbReference type="ARBA" id="ARBA00005189"/>
    </source>
</evidence>
<feature type="transmembrane region" description="Helical" evidence="19">
    <location>
        <begin position="114"/>
        <end position="136"/>
    </location>
</feature>
<evidence type="ECO:0000256" key="14">
    <source>
        <dbReference type="ARBA" id="ARBA00023098"/>
    </source>
</evidence>
<reference evidence="20 21" key="1">
    <citation type="submission" date="2019-01" db="EMBL/GenBank/DDBJ databases">
        <authorList>
            <consortium name="Pathogen Informatics"/>
        </authorList>
    </citation>
    <scope>NUCLEOTIDE SEQUENCE [LARGE SCALE GENOMIC DNA]</scope>
    <source>
        <strain evidence="20 21">NCTC10112</strain>
    </source>
</reference>
<evidence type="ECO:0000256" key="3">
    <source>
        <dbReference type="ARBA" id="ARBA00005119"/>
    </source>
</evidence>
<evidence type="ECO:0000313" key="20">
    <source>
        <dbReference type="EMBL" id="VEU55826.1"/>
    </source>
</evidence>
<dbReference type="GO" id="GO:0005886">
    <property type="term" value="C:plasma membrane"/>
    <property type="evidence" value="ECO:0007669"/>
    <property type="project" value="UniProtKB-SubCell"/>
</dbReference>
<organism evidence="20 21">
    <name type="scientific">Metamycoplasma orale</name>
    <name type="common">Mycoplasma orale</name>
    <dbReference type="NCBI Taxonomy" id="2121"/>
    <lineage>
        <taxon>Bacteria</taxon>
        <taxon>Bacillati</taxon>
        <taxon>Mycoplasmatota</taxon>
        <taxon>Mycoplasmoidales</taxon>
        <taxon>Metamycoplasmataceae</taxon>
        <taxon>Metamycoplasma</taxon>
    </lineage>
</organism>
<accession>A0A448ZX39</accession>
<comment type="catalytic activity">
    <reaction evidence="1 18">
        <text>a 1,2-diacyl-sn-glycero-3-phosphate + CTP + H(+) = a CDP-1,2-diacyl-sn-glycerol + diphosphate</text>
        <dbReference type="Rhea" id="RHEA:16229"/>
        <dbReference type="ChEBI" id="CHEBI:15378"/>
        <dbReference type="ChEBI" id="CHEBI:33019"/>
        <dbReference type="ChEBI" id="CHEBI:37563"/>
        <dbReference type="ChEBI" id="CHEBI:58332"/>
        <dbReference type="ChEBI" id="CHEBI:58608"/>
        <dbReference type="EC" id="2.7.7.41"/>
    </reaction>
</comment>
<feature type="transmembrane region" description="Helical" evidence="19">
    <location>
        <begin position="12"/>
        <end position="29"/>
    </location>
</feature>
<dbReference type="AlphaFoldDB" id="A0A448ZX39"/>
<dbReference type="InterPro" id="IPR000374">
    <property type="entry name" value="PC_trans"/>
</dbReference>
<dbReference type="Pfam" id="PF01148">
    <property type="entry name" value="CTP_transf_1"/>
    <property type="match status" value="1"/>
</dbReference>
<evidence type="ECO:0000256" key="12">
    <source>
        <dbReference type="ARBA" id="ARBA00022695"/>
    </source>
</evidence>
<keyword evidence="21" id="KW-1185">Reference proteome</keyword>
<keyword evidence="16" id="KW-0594">Phospholipid biosynthesis</keyword>
<dbReference type="RefSeq" id="WP_022935810.1">
    <property type="nucleotide sequence ID" value="NZ_LR214940.1"/>
</dbReference>
<feature type="transmembrane region" description="Helical" evidence="19">
    <location>
        <begin position="218"/>
        <end position="237"/>
    </location>
</feature>
<keyword evidence="9" id="KW-0444">Lipid biosynthesis</keyword>
<keyword evidence="14" id="KW-0443">Lipid metabolism</keyword>
<feature type="transmembrane region" description="Helical" evidence="19">
    <location>
        <begin position="148"/>
        <end position="171"/>
    </location>
</feature>
<keyword evidence="8" id="KW-1003">Cell membrane</keyword>
<keyword evidence="17" id="KW-1208">Phospholipid metabolism</keyword>
<evidence type="ECO:0000313" key="21">
    <source>
        <dbReference type="Proteomes" id="UP000290482"/>
    </source>
</evidence>
<dbReference type="PROSITE" id="PS01315">
    <property type="entry name" value="CDS"/>
    <property type="match status" value="1"/>
</dbReference>
<evidence type="ECO:0000256" key="17">
    <source>
        <dbReference type="ARBA" id="ARBA00023264"/>
    </source>
</evidence>
<dbReference type="OrthoDB" id="9799199at2"/>
<dbReference type="GO" id="GO:0016024">
    <property type="term" value="P:CDP-diacylglycerol biosynthetic process"/>
    <property type="evidence" value="ECO:0007669"/>
    <property type="project" value="UniProtKB-UniPathway"/>
</dbReference>
<evidence type="ECO:0000256" key="19">
    <source>
        <dbReference type="SAM" id="Phobius"/>
    </source>
</evidence>
<evidence type="ECO:0000256" key="16">
    <source>
        <dbReference type="ARBA" id="ARBA00023209"/>
    </source>
</evidence>
<feature type="transmembrane region" description="Helical" evidence="19">
    <location>
        <begin position="60"/>
        <end position="77"/>
    </location>
</feature>
<keyword evidence="11 18" id="KW-0812">Transmembrane</keyword>
<dbReference type="PANTHER" id="PTHR46382:SF1">
    <property type="entry name" value="PHOSPHATIDATE CYTIDYLYLTRANSFERASE"/>
    <property type="match status" value="1"/>
</dbReference>
<evidence type="ECO:0000256" key="5">
    <source>
        <dbReference type="ARBA" id="ARBA00010185"/>
    </source>
</evidence>
<evidence type="ECO:0000256" key="11">
    <source>
        <dbReference type="ARBA" id="ARBA00022692"/>
    </source>
</evidence>
<evidence type="ECO:0000256" key="15">
    <source>
        <dbReference type="ARBA" id="ARBA00023136"/>
    </source>
</evidence>
<keyword evidence="12 18" id="KW-0548">Nucleotidyltransferase</keyword>
<evidence type="ECO:0000256" key="7">
    <source>
        <dbReference type="ARBA" id="ARBA00019373"/>
    </source>
</evidence>
<evidence type="ECO:0000256" key="6">
    <source>
        <dbReference type="ARBA" id="ARBA00012487"/>
    </source>
</evidence>
<dbReference type="KEGG" id="mob:NCTC10112_00433"/>